<reference evidence="3" key="1">
    <citation type="journal article" date="2016" name="Proc. Natl. Acad. Sci. U.S.A.">
        <title>Chromosome-level assembly of Arabidopsis thaliana Ler reveals the extent of translocation and inversion polymorphisms.</title>
        <authorList>
            <person name="Zapata L."/>
            <person name="Ding J."/>
            <person name="Willing E.M."/>
            <person name="Hartwig B."/>
            <person name="Bezdan D."/>
            <person name="Jiao W.B."/>
            <person name="Patel V."/>
            <person name="Velikkakam James G."/>
            <person name="Koornneef M."/>
            <person name="Ossowski S."/>
            <person name="Schneeberger K."/>
        </authorList>
    </citation>
    <scope>NUCLEOTIDE SEQUENCE [LARGE SCALE GENOMIC DNA]</scope>
    <source>
        <strain evidence="3">cv. Landsberg erecta</strain>
    </source>
</reference>
<evidence type="ECO:0000313" key="2">
    <source>
        <dbReference type="EMBL" id="OAP14024.1"/>
    </source>
</evidence>
<accession>A0A178W7H2</accession>
<dbReference type="ExpressionAtlas" id="A0A178W7H2">
    <property type="expression patterns" value="baseline and differential"/>
</dbReference>
<dbReference type="AlphaFoldDB" id="A0A178W7H2"/>
<dbReference type="Proteomes" id="UP000078284">
    <property type="component" value="Chromosome 1"/>
</dbReference>
<comment type="caution">
    <text evidence="2">The sequence shown here is derived from an EMBL/GenBank/DDBJ whole genome shotgun (WGS) entry which is preliminary data.</text>
</comment>
<dbReference type="EMBL" id="LUHQ01000001">
    <property type="protein sequence ID" value="OAP14024.1"/>
    <property type="molecule type" value="Genomic_DNA"/>
</dbReference>
<gene>
    <name evidence="2" type="ordered locus">AXX17_At1g36000</name>
</gene>
<organism evidence="2 3">
    <name type="scientific">Arabidopsis thaliana</name>
    <name type="common">Mouse-ear cress</name>
    <dbReference type="NCBI Taxonomy" id="3702"/>
    <lineage>
        <taxon>Eukaryota</taxon>
        <taxon>Viridiplantae</taxon>
        <taxon>Streptophyta</taxon>
        <taxon>Embryophyta</taxon>
        <taxon>Tracheophyta</taxon>
        <taxon>Spermatophyta</taxon>
        <taxon>Magnoliopsida</taxon>
        <taxon>eudicotyledons</taxon>
        <taxon>Gunneridae</taxon>
        <taxon>Pentapetalae</taxon>
        <taxon>rosids</taxon>
        <taxon>malvids</taxon>
        <taxon>Brassicales</taxon>
        <taxon>Brassicaceae</taxon>
        <taxon>Camelineae</taxon>
        <taxon>Arabidopsis</taxon>
    </lineage>
</organism>
<feature type="region of interest" description="Disordered" evidence="1">
    <location>
        <begin position="40"/>
        <end position="78"/>
    </location>
</feature>
<sequence>MTALTFTKSTATPSRNTKFLKYPNILKPYNSLCSAPEKRSISTSAGDTMPLLSERKTTHSRTTFEKPSPTIKPDSPEKLDLDQENRLQEREKFEKRCNDCARFFNIVLHELVSSVLFTNAGFLLAIQ</sequence>
<evidence type="ECO:0000313" key="3">
    <source>
        <dbReference type="Proteomes" id="UP000078284"/>
    </source>
</evidence>
<protein>
    <submittedName>
        <fullName evidence="2">Uncharacterized protein</fullName>
    </submittedName>
</protein>
<evidence type="ECO:0000256" key="1">
    <source>
        <dbReference type="SAM" id="MobiDB-lite"/>
    </source>
</evidence>
<name>A0A178W7H2_ARATH</name>
<proteinExistence type="predicted"/>